<dbReference type="PANTHER" id="PTHR45138:SF9">
    <property type="entry name" value="DIGUANYLATE CYCLASE DGCM-RELATED"/>
    <property type="match status" value="1"/>
</dbReference>
<dbReference type="SMART" id="SM00267">
    <property type="entry name" value="GGDEF"/>
    <property type="match status" value="1"/>
</dbReference>
<dbReference type="InterPro" id="IPR043128">
    <property type="entry name" value="Rev_trsase/Diguanyl_cyclase"/>
</dbReference>
<evidence type="ECO:0000259" key="2">
    <source>
        <dbReference type="PROSITE" id="PS50887"/>
    </source>
</evidence>
<keyword evidence="1" id="KW-1133">Transmembrane helix</keyword>
<dbReference type="OrthoDB" id="9804955at2"/>
<proteinExistence type="predicted"/>
<feature type="transmembrane region" description="Helical" evidence="1">
    <location>
        <begin position="111"/>
        <end position="130"/>
    </location>
</feature>
<dbReference type="GO" id="GO:0052621">
    <property type="term" value="F:diguanylate cyclase activity"/>
    <property type="evidence" value="ECO:0007669"/>
    <property type="project" value="UniProtKB-EC"/>
</dbReference>
<feature type="domain" description="GGDEF" evidence="2">
    <location>
        <begin position="259"/>
        <end position="380"/>
    </location>
</feature>
<gene>
    <name evidence="3" type="primary">dosC_1</name>
    <name evidence="4" type="synonym">dosC_2</name>
    <name evidence="3" type="ORF">CLNEO_03010</name>
    <name evidence="4" type="ORF">CLNEO_04300</name>
</gene>
<accession>A0A136WII4</accession>
<keyword evidence="3" id="KW-0808">Transferase</keyword>
<keyword evidence="1" id="KW-0472">Membrane</keyword>
<dbReference type="EMBL" id="LRVM01000001">
    <property type="protein sequence ID" value="KXL54325.1"/>
    <property type="molecule type" value="Genomic_DNA"/>
</dbReference>
<dbReference type="CDD" id="cd01949">
    <property type="entry name" value="GGDEF"/>
    <property type="match status" value="1"/>
</dbReference>
<dbReference type="STRING" id="36847.CLNEO_03010"/>
<dbReference type="InterPro" id="IPR029787">
    <property type="entry name" value="Nucleotide_cyclase"/>
</dbReference>
<dbReference type="PATRIC" id="fig|36847.3.peg.374"/>
<sequence length="380" mass="44236">MKIGEKMISFLYLQVNIVGMIIIFIILANQQNIDDGTGRQKAFIYLIYSVFTIQFFDSVMWLIDGKQFLYAKTINWAVSGCCYFLNCFVAFIWFIYISLLFYDKKIINKKFWAIIGIPLLVNMVLVILNFKYKIFFYIDENNVYARGPFFFISFLLALPYFLIPFYYCFKIYRTSESILEKKDCAIIMRTYFLPVIGIVFQMFFYGLSLIWICVVLSLLIIFINFQNRRISTDPLTQLNNRYQFDMYLQNIRHGITKGQPYSILIIDVDKFKEVNDTYGHVFGDRVLIETALILRRACQGTGAMIGRYGGDEFYIICKAGVKKEITKGIHQFVEVFNAADSVGVGLSLSIGSSDFLAEESFSKECIVERADKEMYKNKIK</sequence>
<evidence type="ECO:0000313" key="3">
    <source>
        <dbReference type="EMBL" id="KXL54200.1"/>
    </source>
</evidence>
<feature type="transmembrane region" description="Helical" evidence="1">
    <location>
        <begin position="190"/>
        <end position="223"/>
    </location>
</feature>
<feature type="transmembrane region" description="Helical" evidence="1">
    <location>
        <begin position="83"/>
        <end position="102"/>
    </location>
</feature>
<dbReference type="NCBIfam" id="TIGR00254">
    <property type="entry name" value="GGDEF"/>
    <property type="match status" value="1"/>
</dbReference>
<dbReference type="InterPro" id="IPR000160">
    <property type="entry name" value="GGDEF_dom"/>
</dbReference>
<dbReference type="InterPro" id="IPR050469">
    <property type="entry name" value="Diguanylate_Cyclase"/>
</dbReference>
<name>A0A136WII4_9FIRM</name>
<dbReference type="Pfam" id="PF00990">
    <property type="entry name" value="GGDEF"/>
    <property type="match status" value="1"/>
</dbReference>
<dbReference type="EMBL" id="LRVM01000001">
    <property type="protein sequence ID" value="KXL54200.1"/>
    <property type="molecule type" value="Genomic_DNA"/>
</dbReference>
<dbReference type="SUPFAM" id="SSF55073">
    <property type="entry name" value="Nucleotide cyclase"/>
    <property type="match status" value="1"/>
</dbReference>
<evidence type="ECO:0000313" key="5">
    <source>
        <dbReference type="Proteomes" id="UP000070539"/>
    </source>
</evidence>
<dbReference type="Proteomes" id="UP000070539">
    <property type="component" value="Unassembled WGS sequence"/>
</dbReference>
<feature type="transmembrane region" description="Helical" evidence="1">
    <location>
        <begin position="42"/>
        <end position="63"/>
    </location>
</feature>
<keyword evidence="5" id="KW-1185">Reference proteome</keyword>
<dbReference type="AlphaFoldDB" id="A0A136WII4"/>
<evidence type="ECO:0000256" key="1">
    <source>
        <dbReference type="SAM" id="Phobius"/>
    </source>
</evidence>
<reference evidence="3 5" key="1">
    <citation type="submission" date="2016-01" db="EMBL/GenBank/DDBJ databases">
        <title>Genome sequence of Clostridium neopropionicum X4, DSM-3847.</title>
        <authorList>
            <person name="Poehlein A."/>
            <person name="Beck M.H."/>
            <person name="Bengelsdorf F.R."/>
            <person name="Daniel R."/>
            <person name="Duerre P."/>
        </authorList>
    </citation>
    <scope>NUCLEOTIDE SEQUENCE [LARGE SCALE GENOMIC DNA]</scope>
    <source>
        <strain evidence="3 5">DSM-3847</strain>
    </source>
</reference>
<dbReference type="EC" id="2.7.7.65" evidence="3"/>
<dbReference type="PROSITE" id="PS50887">
    <property type="entry name" value="GGDEF"/>
    <property type="match status" value="1"/>
</dbReference>
<dbReference type="Gene3D" id="3.30.70.270">
    <property type="match status" value="1"/>
</dbReference>
<protein>
    <submittedName>
        <fullName evidence="3">Diguanylate cyclase DosC</fullName>
        <ecNumber evidence="3">2.7.7.65</ecNumber>
    </submittedName>
</protein>
<keyword evidence="1" id="KW-0812">Transmembrane</keyword>
<organism evidence="3 5">
    <name type="scientific">Anaerotignum neopropionicum</name>
    <dbReference type="NCBI Taxonomy" id="36847"/>
    <lineage>
        <taxon>Bacteria</taxon>
        <taxon>Bacillati</taxon>
        <taxon>Bacillota</taxon>
        <taxon>Clostridia</taxon>
        <taxon>Lachnospirales</taxon>
        <taxon>Anaerotignaceae</taxon>
        <taxon>Anaerotignum</taxon>
    </lineage>
</organism>
<feature type="transmembrane region" description="Helical" evidence="1">
    <location>
        <begin position="12"/>
        <end position="30"/>
    </location>
</feature>
<evidence type="ECO:0000313" key="4">
    <source>
        <dbReference type="EMBL" id="KXL54325.1"/>
    </source>
</evidence>
<dbReference type="PANTHER" id="PTHR45138">
    <property type="entry name" value="REGULATORY COMPONENTS OF SENSORY TRANSDUCTION SYSTEM"/>
    <property type="match status" value="1"/>
</dbReference>
<comment type="caution">
    <text evidence="3">The sequence shown here is derived from an EMBL/GenBank/DDBJ whole genome shotgun (WGS) entry which is preliminary data.</text>
</comment>
<keyword evidence="3" id="KW-0548">Nucleotidyltransferase</keyword>
<feature type="transmembrane region" description="Helical" evidence="1">
    <location>
        <begin position="150"/>
        <end position="169"/>
    </location>
</feature>